<name>A0ABQ5AW19_9ASTR</name>
<accession>A0ABQ5AW19</accession>
<keyword evidence="2" id="KW-1185">Reference proteome</keyword>
<protein>
    <submittedName>
        <fullName evidence="1">Uncharacterized protein</fullName>
    </submittedName>
</protein>
<evidence type="ECO:0000313" key="2">
    <source>
        <dbReference type="Proteomes" id="UP001151760"/>
    </source>
</evidence>
<proteinExistence type="predicted"/>
<reference evidence="1" key="2">
    <citation type="submission" date="2022-01" db="EMBL/GenBank/DDBJ databases">
        <authorList>
            <person name="Yamashiro T."/>
            <person name="Shiraishi A."/>
            <person name="Satake H."/>
            <person name="Nakayama K."/>
        </authorList>
    </citation>
    <scope>NUCLEOTIDE SEQUENCE</scope>
</reference>
<comment type="caution">
    <text evidence="1">The sequence shown here is derived from an EMBL/GenBank/DDBJ whole genome shotgun (WGS) entry which is preliminary data.</text>
</comment>
<dbReference type="EMBL" id="BQNB010012594">
    <property type="protein sequence ID" value="GJT05533.1"/>
    <property type="molecule type" value="Genomic_DNA"/>
</dbReference>
<sequence length="199" mass="23406">MSGGDLKLSASEKKRKRSFEIIKKVFVKEDIMVDGMHRNLVPPPGVVGSRGLVIKEPKSGIFYYNRNFDLVFQREKEFHLVTTAQLIRIQSTIKRDTPEGKEMYKKKEFVIEARNEGALRLEKFEQHQTDSSQRYRQGSRRLLEDILVCWDGYQLVCRWKTLMFEESQGWQYPEDLLPFEEEQVELVLLLFMVQGGIIQ</sequence>
<gene>
    <name evidence="1" type="ORF">Tco_0839995</name>
</gene>
<dbReference type="Proteomes" id="UP001151760">
    <property type="component" value="Unassembled WGS sequence"/>
</dbReference>
<reference evidence="1" key="1">
    <citation type="journal article" date="2022" name="Int. J. Mol. Sci.">
        <title>Draft Genome of Tanacetum Coccineum: Genomic Comparison of Closely Related Tanacetum-Family Plants.</title>
        <authorList>
            <person name="Yamashiro T."/>
            <person name="Shiraishi A."/>
            <person name="Nakayama K."/>
            <person name="Satake H."/>
        </authorList>
    </citation>
    <scope>NUCLEOTIDE SEQUENCE</scope>
</reference>
<evidence type="ECO:0000313" key="1">
    <source>
        <dbReference type="EMBL" id="GJT05533.1"/>
    </source>
</evidence>
<organism evidence="1 2">
    <name type="scientific">Tanacetum coccineum</name>
    <dbReference type="NCBI Taxonomy" id="301880"/>
    <lineage>
        <taxon>Eukaryota</taxon>
        <taxon>Viridiplantae</taxon>
        <taxon>Streptophyta</taxon>
        <taxon>Embryophyta</taxon>
        <taxon>Tracheophyta</taxon>
        <taxon>Spermatophyta</taxon>
        <taxon>Magnoliopsida</taxon>
        <taxon>eudicotyledons</taxon>
        <taxon>Gunneridae</taxon>
        <taxon>Pentapetalae</taxon>
        <taxon>asterids</taxon>
        <taxon>campanulids</taxon>
        <taxon>Asterales</taxon>
        <taxon>Asteraceae</taxon>
        <taxon>Asteroideae</taxon>
        <taxon>Anthemideae</taxon>
        <taxon>Anthemidinae</taxon>
        <taxon>Tanacetum</taxon>
    </lineage>
</organism>